<evidence type="ECO:0000256" key="7">
    <source>
        <dbReference type="SAM" id="Phobius"/>
    </source>
</evidence>
<feature type="region of interest" description="Disordered" evidence="6">
    <location>
        <begin position="761"/>
        <end position="802"/>
    </location>
</feature>
<dbReference type="Pfam" id="PF00069">
    <property type="entry name" value="Pkinase"/>
    <property type="match status" value="1"/>
</dbReference>
<name>A0ABP1FT38_9CHLO</name>
<feature type="binding site" evidence="5">
    <location>
        <position position="479"/>
    </location>
    <ligand>
        <name>ATP</name>
        <dbReference type="ChEBI" id="CHEBI:30616"/>
    </ligand>
</feature>
<evidence type="ECO:0000256" key="2">
    <source>
        <dbReference type="ARBA" id="ARBA00022741"/>
    </source>
</evidence>
<evidence type="ECO:0000256" key="8">
    <source>
        <dbReference type="SAM" id="SignalP"/>
    </source>
</evidence>
<dbReference type="InterPro" id="IPR017441">
    <property type="entry name" value="Protein_kinase_ATP_BS"/>
</dbReference>
<proteinExistence type="predicted"/>
<evidence type="ECO:0000256" key="1">
    <source>
        <dbReference type="ARBA" id="ARBA00022679"/>
    </source>
</evidence>
<evidence type="ECO:0000259" key="9">
    <source>
        <dbReference type="PROSITE" id="PS50011"/>
    </source>
</evidence>
<protein>
    <submittedName>
        <fullName evidence="10">G4292 protein</fullName>
    </submittedName>
</protein>
<keyword evidence="3" id="KW-0418">Kinase</keyword>
<evidence type="ECO:0000256" key="5">
    <source>
        <dbReference type="PROSITE-ProRule" id="PRU10141"/>
    </source>
</evidence>
<dbReference type="InterPro" id="IPR000719">
    <property type="entry name" value="Prot_kinase_dom"/>
</dbReference>
<evidence type="ECO:0000256" key="3">
    <source>
        <dbReference type="ARBA" id="ARBA00022777"/>
    </source>
</evidence>
<dbReference type="SUPFAM" id="SSF53850">
    <property type="entry name" value="Periplasmic binding protein-like II"/>
    <property type="match status" value="1"/>
</dbReference>
<evidence type="ECO:0000313" key="11">
    <source>
        <dbReference type="Proteomes" id="UP001497392"/>
    </source>
</evidence>
<keyword evidence="7" id="KW-0812">Transmembrane</keyword>
<keyword evidence="4 5" id="KW-0067">ATP-binding</keyword>
<dbReference type="PANTHER" id="PTHR44329:SF288">
    <property type="entry name" value="MITOGEN-ACTIVATED PROTEIN KINASE KINASE KINASE 20"/>
    <property type="match status" value="1"/>
</dbReference>
<feature type="chain" id="PRO_5047396797" evidence="8">
    <location>
        <begin position="31"/>
        <end position="802"/>
    </location>
</feature>
<dbReference type="SMART" id="SM00220">
    <property type="entry name" value="S_TKc"/>
    <property type="match status" value="1"/>
</dbReference>
<gene>
    <name evidence="10" type="primary">g4292</name>
    <name evidence="10" type="ORF">VP750_LOCUS3663</name>
</gene>
<dbReference type="PROSITE" id="PS00107">
    <property type="entry name" value="PROTEIN_KINASE_ATP"/>
    <property type="match status" value="1"/>
</dbReference>
<keyword evidence="7" id="KW-1133">Transmembrane helix</keyword>
<organism evidence="10 11">
    <name type="scientific">Coccomyxa viridis</name>
    <dbReference type="NCBI Taxonomy" id="1274662"/>
    <lineage>
        <taxon>Eukaryota</taxon>
        <taxon>Viridiplantae</taxon>
        <taxon>Chlorophyta</taxon>
        <taxon>core chlorophytes</taxon>
        <taxon>Trebouxiophyceae</taxon>
        <taxon>Trebouxiophyceae incertae sedis</taxon>
        <taxon>Coccomyxaceae</taxon>
        <taxon>Coccomyxa</taxon>
    </lineage>
</organism>
<dbReference type="InterPro" id="IPR011009">
    <property type="entry name" value="Kinase-like_dom_sf"/>
</dbReference>
<keyword evidence="11" id="KW-1185">Reference proteome</keyword>
<dbReference type="PROSITE" id="PS50011">
    <property type="entry name" value="PROTEIN_KINASE_DOM"/>
    <property type="match status" value="1"/>
</dbReference>
<dbReference type="Proteomes" id="UP001497392">
    <property type="component" value="Unassembled WGS sequence"/>
</dbReference>
<feature type="signal peptide" evidence="8">
    <location>
        <begin position="1"/>
        <end position="30"/>
    </location>
</feature>
<dbReference type="EMBL" id="CAXHTA020000006">
    <property type="protein sequence ID" value="CAL5222004.1"/>
    <property type="molecule type" value="Genomic_DNA"/>
</dbReference>
<accession>A0ABP1FT38</accession>
<evidence type="ECO:0000256" key="4">
    <source>
        <dbReference type="ARBA" id="ARBA00022840"/>
    </source>
</evidence>
<keyword evidence="8" id="KW-0732">Signal</keyword>
<feature type="transmembrane region" description="Helical" evidence="7">
    <location>
        <begin position="388"/>
        <end position="412"/>
    </location>
</feature>
<reference evidence="10 11" key="1">
    <citation type="submission" date="2024-06" db="EMBL/GenBank/DDBJ databases">
        <authorList>
            <person name="Kraege A."/>
            <person name="Thomma B."/>
        </authorList>
    </citation>
    <scope>NUCLEOTIDE SEQUENCE [LARGE SCALE GENOMIC DNA]</scope>
</reference>
<dbReference type="PANTHER" id="PTHR44329">
    <property type="entry name" value="SERINE/THREONINE-PROTEIN KINASE TNNI3K-RELATED"/>
    <property type="match status" value="1"/>
</dbReference>
<dbReference type="SUPFAM" id="SSF56112">
    <property type="entry name" value="Protein kinase-like (PK-like)"/>
    <property type="match status" value="1"/>
</dbReference>
<sequence length="802" mass="84771">MGLFSRGPSELAGPLLWAATWVALLAICQAQTIAPASGGAKNFSSDPGPGQAAGLQGSGGSSLVKLVALQSLDQTVSDQQGSYSLTKLGSVDYIVSSVPLSVDEYSSAKEPLAQIPFLFSPLAIIYTYPGATNVTLNLDASVLSQIFTCSITNYNNASVRALNPGLDLPARQFRPVAGSFDDSNTRILSSFVWGVNTWSPQCVSVTQTASTADWLNPLSQVSLVAGRIGFVPYASVVAANTPEYAQQLADLSVGAIRNPNGTFVAPSASAPFPFALSALPQSIVSSQWASLNASASTLPKAYAIGQLAYFITTANLGANGVAKGNAMRGILQSLLSDSYQSNLADRGGVPLPQDVLVNLRQQVQTLQNVAPPPSPAGGGAQSGTALKIGLGVGIPCAVAAAVAGVLIWWCCLRRRKTSALSSTASAKVHRDLAAKEGNLLSTEDMIFEKDERGKRLLLGEGAFAKVFKAQWNGAEAAVKILHDQGEKQKTEFLHEATMLKSLRHPNVVDYFGLAFSEKDEMMLVMEFVGGGNLAKNLSQDKAEPRKLGWYRNGRFVLLGVARGLAFIHSRNVIVFDIKAGNVMMDQDGVTAKITDVGLSKVLAGSNTATLLRGTLAYMSPELFGAYSTTTNGPVKAPVSQAVDVYSFGVLMWEVLTGEKPSRTSSLRKVRVPEECPPEVEALRRRCMSRDPKDRPTATELMNELDALARMKSASGRVLPVPAQPETCQDPKVTSLPEQPPRKGGQLARLSSGLARLATVGRDQAQALGRRSAMPSADNDAKPLGTVTSGKAGTLLQKGQPPV</sequence>
<dbReference type="Gene3D" id="1.10.510.10">
    <property type="entry name" value="Transferase(Phosphotransferase) domain 1"/>
    <property type="match status" value="1"/>
</dbReference>
<dbReference type="InterPro" id="IPR051681">
    <property type="entry name" value="Ser/Thr_Kinases-Pseudokinases"/>
</dbReference>
<keyword evidence="7" id="KW-0472">Membrane</keyword>
<evidence type="ECO:0000256" key="6">
    <source>
        <dbReference type="SAM" id="MobiDB-lite"/>
    </source>
</evidence>
<keyword evidence="2 5" id="KW-0547">Nucleotide-binding</keyword>
<keyword evidence="1" id="KW-0808">Transferase</keyword>
<dbReference type="Gene3D" id="3.40.190.10">
    <property type="entry name" value="Periplasmic binding protein-like II"/>
    <property type="match status" value="2"/>
</dbReference>
<comment type="caution">
    <text evidence="10">The sequence shown here is derived from an EMBL/GenBank/DDBJ whole genome shotgun (WGS) entry which is preliminary data.</text>
</comment>
<feature type="domain" description="Protein kinase" evidence="9">
    <location>
        <begin position="452"/>
        <end position="707"/>
    </location>
</feature>
<feature type="region of interest" description="Disordered" evidence="6">
    <location>
        <begin position="719"/>
        <end position="745"/>
    </location>
</feature>
<evidence type="ECO:0000313" key="10">
    <source>
        <dbReference type="EMBL" id="CAL5222004.1"/>
    </source>
</evidence>